<proteinExistence type="inferred from homology"/>
<dbReference type="PIRSF" id="PIRSF000190">
    <property type="entry name" value="Pyd_amn-ph_oxd"/>
    <property type="match status" value="1"/>
</dbReference>
<comment type="catalytic activity">
    <reaction evidence="5">
        <text>pyridoxamine 5'-phosphate + O2 + H2O = pyridoxal 5'-phosphate + H2O2 + NH4(+)</text>
        <dbReference type="Rhea" id="RHEA:15817"/>
        <dbReference type="ChEBI" id="CHEBI:15377"/>
        <dbReference type="ChEBI" id="CHEBI:15379"/>
        <dbReference type="ChEBI" id="CHEBI:16240"/>
        <dbReference type="ChEBI" id="CHEBI:28938"/>
        <dbReference type="ChEBI" id="CHEBI:58451"/>
        <dbReference type="ChEBI" id="CHEBI:597326"/>
        <dbReference type="EC" id="1.4.3.5"/>
    </reaction>
</comment>
<dbReference type="GO" id="GO:0004733">
    <property type="term" value="F:pyridoxamine phosphate oxidase activity"/>
    <property type="evidence" value="ECO:0007669"/>
    <property type="project" value="UniProtKB-EC"/>
</dbReference>
<feature type="binding site" evidence="5">
    <location>
        <position position="135"/>
    </location>
    <ligand>
        <name>substrate</name>
    </ligand>
</feature>
<evidence type="ECO:0000256" key="5">
    <source>
        <dbReference type="HAMAP-Rule" id="MF_01629"/>
    </source>
</evidence>
<dbReference type="Gene3D" id="2.30.110.10">
    <property type="entry name" value="Electron Transport, Fmn-binding Protein, Chain A"/>
    <property type="match status" value="1"/>
</dbReference>
<evidence type="ECO:0000256" key="4">
    <source>
        <dbReference type="ARBA" id="ARBA00023002"/>
    </source>
</evidence>
<evidence type="ECO:0000259" key="7">
    <source>
        <dbReference type="Pfam" id="PF10590"/>
    </source>
</evidence>
<reference evidence="9" key="1">
    <citation type="journal article" date="2019" name="Int. J. Syst. Evol. Microbiol.">
        <title>The Global Catalogue of Microorganisms (GCM) 10K type strain sequencing project: providing services to taxonomists for standard genome sequencing and annotation.</title>
        <authorList>
            <consortium name="The Broad Institute Genomics Platform"/>
            <consortium name="The Broad Institute Genome Sequencing Center for Infectious Disease"/>
            <person name="Wu L."/>
            <person name="Ma J."/>
        </authorList>
    </citation>
    <scope>NUCLEOTIDE SEQUENCE [LARGE SCALE GENOMIC DNA]</scope>
    <source>
        <strain evidence="9">KCTC 42248</strain>
    </source>
</reference>
<dbReference type="HAMAP" id="MF_01629">
    <property type="entry name" value="PdxH"/>
    <property type="match status" value="1"/>
</dbReference>
<protein>
    <recommendedName>
        <fullName evidence="5">Pyridoxine/pyridoxamine 5'-phosphate oxidase</fullName>
        <ecNumber evidence="5">1.4.3.5</ecNumber>
    </recommendedName>
    <alternativeName>
        <fullName evidence="5">PNP/PMP oxidase</fullName>
        <shortName evidence="5">PNPOx</shortName>
    </alternativeName>
    <alternativeName>
        <fullName evidence="5">Pyridoxal 5'-phosphate synthase</fullName>
    </alternativeName>
</protein>
<keyword evidence="3 5" id="KW-0288">FMN</keyword>
<dbReference type="SUPFAM" id="SSF50475">
    <property type="entry name" value="FMN-binding split barrel"/>
    <property type="match status" value="1"/>
</dbReference>
<evidence type="ECO:0000256" key="3">
    <source>
        <dbReference type="ARBA" id="ARBA00022643"/>
    </source>
</evidence>
<feature type="binding site" evidence="5">
    <location>
        <position position="87"/>
    </location>
    <ligand>
        <name>FMN</name>
        <dbReference type="ChEBI" id="CHEBI:58210"/>
    </ligand>
</feature>
<dbReference type="InterPro" id="IPR000659">
    <property type="entry name" value="Pyridox_Oxase"/>
</dbReference>
<dbReference type="EMBL" id="JBHUMA010000006">
    <property type="protein sequence ID" value="MFD2599404.1"/>
    <property type="molecule type" value="Genomic_DNA"/>
</dbReference>
<dbReference type="EC" id="1.4.3.5" evidence="5"/>
<comment type="caution">
    <text evidence="5">Lacks conserved residue(s) required for the propagation of feature annotation.</text>
</comment>
<feature type="domain" description="Pyridoxamine 5'-phosphate oxidase N-terminal" evidence="6">
    <location>
        <begin position="37"/>
        <end position="163"/>
    </location>
</feature>
<comment type="similarity">
    <text evidence="1 5">Belongs to the pyridoxamine 5'-phosphate oxidase family.</text>
</comment>
<keyword evidence="4 5" id="KW-0560">Oxidoreductase</keyword>
<comment type="pathway">
    <text evidence="5">Cofactor metabolism; pyridoxal 5'-phosphate salvage; pyridoxal 5'-phosphate from pyridoxine 5'-phosphate: step 1/1.</text>
</comment>
<feature type="binding site" evidence="5">
    <location>
        <position position="127"/>
    </location>
    <ligand>
        <name>substrate</name>
    </ligand>
</feature>
<keyword evidence="2 5" id="KW-0285">Flavoprotein</keyword>
<dbReference type="InterPro" id="IPR012349">
    <property type="entry name" value="Split_barrel_FMN-bd"/>
</dbReference>
<gene>
    <name evidence="5 8" type="primary">pdxH</name>
    <name evidence="8" type="ORF">ACFSQ3_10610</name>
</gene>
<feature type="binding site" evidence="5">
    <location>
        <begin position="144"/>
        <end position="145"/>
    </location>
    <ligand>
        <name>FMN</name>
        <dbReference type="ChEBI" id="CHEBI:58210"/>
    </ligand>
</feature>
<dbReference type="Pfam" id="PF10590">
    <property type="entry name" value="PNP_phzG_C"/>
    <property type="match status" value="1"/>
</dbReference>
<dbReference type="PANTHER" id="PTHR10851">
    <property type="entry name" value="PYRIDOXINE-5-PHOSPHATE OXIDASE"/>
    <property type="match status" value="1"/>
</dbReference>
<evidence type="ECO:0000256" key="2">
    <source>
        <dbReference type="ARBA" id="ARBA00022630"/>
    </source>
</evidence>
<feature type="binding site" evidence="5">
    <location>
        <begin position="65"/>
        <end position="70"/>
    </location>
    <ligand>
        <name>FMN</name>
        <dbReference type="ChEBI" id="CHEBI:58210"/>
    </ligand>
</feature>
<comment type="caution">
    <text evidence="8">The sequence shown here is derived from an EMBL/GenBank/DDBJ whole genome shotgun (WGS) entry which is preliminary data.</text>
</comment>
<feature type="binding site" evidence="5">
    <location>
        <begin position="196"/>
        <end position="198"/>
    </location>
    <ligand>
        <name>substrate</name>
    </ligand>
</feature>
<feature type="domain" description="Pyridoxine 5'-phosphate oxidase dimerisation C-terminal" evidence="7">
    <location>
        <begin position="177"/>
        <end position="217"/>
    </location>
</feature>
<evidence type="ECO:0000313" key="9">
    <source>
        <dbReference type="Proteomes" id="UP001597393"/>
    </source>
</evidence>
<keyword evidence="9" id="KW-1185">Reference proteome</keyword>
<feature type="binding site" evidence="5">
    <location>
        <position position="190"/>
    </location>
    <ligand>
        <name>FMN</name>
        <dbReference type="ChEBI" id="CHEBI:58210"/>
    </ligand>
</feature>
<feature type="binding site" evidence="5">
    <location>
        <position position="70"/>
    </location>
    <ligand>
        <name>substrate</name>
    </ligand>
</feature>
<feature type="binding site" evidence="5">
    <location>
        <position position="200"/>
    </location>
    <ligand>
        <name>FMN</name>
        <dbReference type="ChEBI" id="CHEBI:58210"/>
    </ligand>
</feature>
<organism evidence="8 9">
    <name type="scientific">Sphingobacterium corticis</name>
    <dbReference type="NCBI Taxonomy" id="1812823"/>
    <lineage>
        <taxon>Bacteria</taxon>
        <taxon>Pseudomonadati</taxon>
        <taxon>Bacteroidota</taxon>
        <taxon>Sphingobacteriia</taxon>
        <taxon>Sphingobacteriales</taxon>
        <taxon>Sphingobacteriaceae</taxon>
        <taxon>Sphingobacterium</taxon>
    </lineage>
</organism>
<sequence length="217" mass="25185">MAIERQEVAGIREDYLKDSFDEKQALANPIEQFNVWFDEAIRAEVNEPTAMTLATVDDQQRPHARIVLLKDIKPEGFSFFTNYGSAKGHQMEKNSFVSLLFFWSELQRQVRITGKIEKLPKQESDQYFQSRPRGSQIGAVASPQSQVIPDRAFLENRVKAVDEQFIDAEKITRPEYWGGYLVRPVAFEFWQGRASRLHDRVKYVSDEGNWIKERLAP</sequence>
<keyword evidence="5" id="KW-0664">Pyridoxine biosynthesis</keyword>
<feature type="binding site" evidence="5">
    <location>
        <position position="131"/>
    </location>
    <ligand>
        <name>substrate</name>
    </ligand>
</feature>
<comment type="cofactor">
    <cofactor evidence="5">
        <name>FMN</name>
        <dbReference type="ChEBI" id="CHEBI:58210"/>
    </cofactor>
    <text evidence="5">Binds 1 FMN per subunit.</text>
</comment>
<accession>A0ABW5NKM8</accession>
<comment type="function">
    <text evidence="5">Catalyzes the oxidation of either pyridoxine 5'-phosphate (PNP) or pyridoxamine 5'-phosphate (PMP) into pyridoxal 5'-phosphate (PLP).</text>
</comment>
<evidence type="ECO:0000256" key="1">
    <source>
        <dbReference type="ARBA" id="ARBA00007301"/>
    </source>
</evidence>
<evidence type="ECO:0000259" key="6">
    <source>
        <dbReference type="Pfam" id="PF01243"/>
    </source>
</evidence>
<comment type="catalytic activity">
    <reaction evidence="5">
        <text>pyridoxine 5'-phosphate + O2 = pyridoxal 5'-phosphate + H2O2</text>
        <dbReference type="Rhea" id="RHEA:15149"/>
        <dbReference type="ChEBI" id="CHEBI:15379"/>
        <dbReference type="ChEBI" id="CHEBI:16240"/>
        <dbReference type="ChEBI" id="CHEBI:58589"/>
        <dbReference type="ChEBI" id="CHEBI:597326"/>
        <dbReference type="EC" id="1.4.3.5"/>
    </reaction>
</comment>
<name>A0ABW5NKM8_9SPHI</name>
<feature type="binding site" evidence="5">
    <location>
        <position position="109"/>
    </location>
    <ligand>
        <name>FMN</name>
        <dbReference type="ChEBI" id="CHEBI:58210"/>
    </ligand>
</feature>
<dbReference type="Proteomes" id="UP001597393">
    <property type="component" value="Unassembled WGS sequence"/>
</dbReference>
<dbReference type="RefSeq" id="WP_380869530.1">
    <property type="nucleotide sequence ID" value="NZ_JBHUMA010000006.1"/>
</dbReference>
<dbReference type="InterPro" id="IPR011576">
    <property type="entry name" value="Pyridox_Oxase_N"/>
</dbReference>
<dbReference type="InterPro" id="IPR019740">
    <property type="entry name" value="Pyridox_Oxase_CS"/>
</dbReference>
<dbReference type="NCBIfam" id="TIGR00558">
    <property type="entry name" value="pdxH"/>
    <property type="match status" value="1"/>
</dbReference>
<dbReference type="PROSITE" id="PS01064">
    <property type="entry name" value="PYRIDOX_OXIDASE"/>
    <property type="match status" value="1"/>
</dbReference>
<feature type="binding site" evidence="5">
    <location>
        <begin position="80"/>
        <end position="81"/>
    </location>
    <ligand>
        <name>FMN</name>
        <dbReference type="ChEBI" id="CHEBI:58210"/>
    </ligand>
</feature>
<comment type="pathway">
    <text evidence="5">Cofactor metabolism; pyridoxal 5'-phosphate salvage; pyridoxal 5'-phosphate from pyridoxamine 5'-phosphate: step 1/1.</text>
</comment>
<dbReference type="Pfam" id="PF01243">
    <property type="entry name" value="PNPOx_N"/>
    <property type="match status" value="1"/>
</dbReference>
<dbReference type="NCBIfam" id="NF004231">
    <property type="entry name" value="PRK05679.1"/>
    <property type="match status" value="1"/>
</dbReference>
<evidence type="ECO:0000313" key="8">
    <source>
        <dbReference type="EMBL" id="MFD2599404.1"/>
    </source>
</evidence>
<dbReference type="PANTHER" id="PTHR10851:SF0">
    <property type="entry name" value="PYRIDOXINE-5'-PHOSPHATE OXIDASE"/>
    <property type="match status" value="1"/>
</dbReference>
<dbReference type="InterPro" id="IPR019576">
    <property type="entry name" value="Pyridoxamine_oxidase_dimer_C"/>
</dbReference>
<comment type="subunit">
    <text evidence="5">Homodimer.</text>
</comment>